<evidence type="ECO:0000313" key="9">
    <source>
        <dbReference type="Proteomes" id="UP000577419"/>
    </source>
</evidence>
<evidence type="ECO:0000256" key="5">
    <source>
        <dbReference type="SAM" id="Phobius"/>
    </source>
</evidence>
<dbReference type="GO" id="GO:0006874">
    <property type="term" value="P:intracellular calcium ion homeostasis"/>
    <property type="evidence" value="ECO:0007669"/>
    <property type="project" value="TreeGrafter"/>
</dbReference>
<dbReference type="InterPro" id="IPR044880">
    <property type="entry name" value="NCX_ion-bd_dom_sf"/>
</dbReference>
<feature type="transmembrane region" description="Helical" evidence="5">
    <location>
        <begin position="6"/>
        <end position="24"/>
    </location>
</feature>
<comment type="caution">
    <text evidence="7">The sequence shown here is derived from an EMBL/GenBank/DDBJ whole genome shotgun (WGS) entry which is preliminary data.</text>
</comment>
<feature type="transmembrane region" description="Helical" evidence="5">
    <location>
        <begin position="231"/>
        <end position="249"/>
    </location>
</feature>
<dbReference type="PANTHER" id="PTHR10846:SF8">
    <property type="entry name" value="INNER MEMBRANE PROTEIN YRBG"/>
    <property type="match status" value="1"/>
</dbReference>
<feature type="transmembrane region" description="Helical" evidence="5">
    <location>
        <begin position="128"/>
        <end position="146"/>
    </location>
</feature>
<dbReference type="InterPro" id="IPR004481">
    <property type="entry name" value="K/Na/Ca-exchanger"/>
</dbReference>
<proteinExistence type="predicted"/>
<reference evidence="9" key="1">
    <citation type="journal article" date="2020" name="bioRxiv">
        <title>A rank-normalized archaeal taxonomy based on genome phylogeny resolves widespread incomplete and uneven classifications.</title>
        <authorList>
            <person name="Rinke C."/>
            <person name="Chuvochina M."/>
            <person name="Mussig A.J."/>
            <person name="Chaumeil P.-A."/>
            <person name="Waite D.W."/>
            <person name="Whitman W.B."/>
            <person name="Parks D.H."/>
            <person name="Hugenholtz P."/>
        </authorList>
    </citation>
    <scope>NUCLEOTIDE SEQUENCE [LARGE SCALE GENOMIC DNA]</scope>
</reference>
<evidence type="ECO:0000259" key="6">
    <source>
        <dbReference type="Pfam" id="PF01699"/>
    </source>
</evidence>
<comment type="subcellular location">
    <subcellularLocation>
        <location evidence="1">Membrane</location>
        <topology evidence="1">Multi-pass membrane protein</topology>
    </subcellularLocation>
</comment>
<dbReference type="Proteomes" id="UP000577419">
    <property type="component" value="Unassembled WGS sequence"/>
</dbReference>
<dbReference type="PANTHER" id="PTHR10846">
    <property type="entry name" value="SODIUM/POTASSIUM/CALCIUM EXCHANGER"/>
    <property type="match status" value="1"/>
</dbReference>
<evidence type="ECO:0000313" key="7">
    <source>
        <dbReference type="EMBL" id="HIH08200.1"/>
    </source>
</evidence>
<dbReference type="Proteomes" id="UP000683213">
    <property type="component" value="Unassembled WGS sequence"/>
</dbReference>
<keyword evidence="3 5" id="KW-1133">Transmembrane helix</keyword>
<feature type="transmembrane region" description="Helical" evidence="5">
    <location>
        <begin position="362"/>
        <end position="380"/>
    </location>
</feature>
<dbReference type="Gene3D" id="1.20.1420.30">
    <property type="entry name" value="NCX, central ion-binding region"/>
    <property type="match status" value="2"/>
</dbReference>
<feature type="transmembrane region" description="Helical" evidence="5">
    <location>
        <begin position="31"/>
        <end position="49"/>
    </location>
</feature>
<organism evidence="7 9">
    <name type="scientific">Candidatus Iainarchaeum sp</name>
    <dbReference type="NCBI Taxonomy" id="3101447"/>
    <lineage>
        <taxon>Archaea</taxon>
        <taxon>Candidatus Iainarchaeota</taxon>
        <taxon>Candidatus Iainarchaeia</taxon>
        <taxon>Candidatus Iainarchaeales</taxon>
        <taxon>Candidatus Iainarchaeaceae</taxon>
        <taxon>Candidatus Iainarchaeum</taxon>
    </lineage>
</organism>
<feature type="domain" description="Sodium/calcium exchanger membrane region" evidence="6">
    <location>
        <begin position="5"/>
        <end position="146"/>
    </location>
</feature>
<feature type="transmembrane region" description="Helical" evidence="5">
    <location>
        <begin position="327"/>
        <end position="350"/>
    </location>
</feature>
<gene>
    <name evidence="7" type="ORF">HA237_02395</name>
    <name evidence="8" type="ORF">J4224_02785</name>
</gene>
<evidence type="ECO:0000256" key="1">
    <source>
        <dbReference type="ARBA" id="ARBA00004141"/>
    </source>
</evidence>
<evidence type="ECO:0000313" key="8">
    <source>
        <dbReference type="EMBL" id="MBS3059328.1"/>
    </source>
</evidence>
<dbReference type="AlphaFoldDB" id="A0A7J4ITP0"/>
<feature type="transmembrane region" description="Helical" evidence="5">
    <location>
        <begin position="298"/>
        <end position="321"/>
    </location>
</feature>
<dbReference type="Pfam" id="PF01699">
    <property type="entry name" value="Na_Ca_ex"/>
    <property type="match status" value="2"/>
</dbReference>
<evidence type="ECO:0000256" key="3">
    <source>
        <dbReference type="ARBA" id="ARBA00022989"/>
    </source>
</evidence>
<dbReference type="GO" id="GO:0008273">
    <property type="term" value="F:calcium, potassium:sodium antiporter activity"/>
    <property type="evidence" value="ECO:0007669"/>
    <property type="project" value="TreeGrafter"/>
</dbReference>
<dbReference type="EMBL" id="JAGVWF010000037">
    <property type="protein sequence ID" value="MBS3059328.1"/>
    <property type="molecule type" value="Genomic_DNA"/>
</dbReference>
<dbReference type="GO" id="GO:0005886">
    <property type="term" value="C:plasma membrane"/>
    <property type="evidence" value="ECO:0007669"/>
    <property type="project" value="TreeGrafter"/>
</dbReference>
<dbReference type="EMBL" id="DUFG01000013">
    <property type="protein sequence ID" value="HIH08200.1"/>
    <property type="molecule type" value="Genomic_DNA"/>
</dbReference>
<evidence type="ECO:0000256" key="4">
    <source>
        <dbReference type="ARBA" id="ARBA00023136"/>
    </source>
</evidence>
<name>A0A7J4ITP0_9ARCH</name>
<feature type="transmembrane region" description="Helical" evidence="5">
    <location>
        <begin position="69"/>
        <end position="93"/>
    </location>
</feature>
<keyword evidence="4 5" id="KW-0472">Membrane</keyword>
<feature type="transmembrane region" description="Helical" evidence="5">
    <location>
        <begin position="269"/>
        <end position="286"/>
    </location>
</feature>
<reference evidence="8" key="3">
    <citation type="submission" date="2021-05" db="EMBL/GenBank/DDBJ databases">
        <title>Protein family content uncovers lineage relationships and bacterial pathway maintenance mechanisms in DPANN archaea.</title>
        <authorList>
            <person name="Castelle C.J."/>
            <person name="Meheust R."/>
            <person name="Jaffe A.L."/>
            <person name="Seitz K."/>
            <person name="Gong X."/>
            <person name="Baker B.J."/>
            <person name="Banfield J.F."/>
        </authorList>
    </citation>
    <scope>NUCLEOTIDE SEQUENCE</scope>
    <source>
        <strain evidence="8">RIFCSPHIGHO2_01_FULL_GW2011_AR10_43_9</strain>
    </source>
</reference>
<dbReference type="NCBIfam" id="TIGR00367">
    <property type="entry name" value="calcium/sodium antiporter"/>
    <property type="match status" value="1"/>
</dbReference>
<dbReference type="InterPro" id="IPR004837">
    <property type="entry name" value="NaCa_Exmemb"/>
</dbReference>
<dbReference type="GO" id="GO:0005262">
    <property type="term" value="F:calcium channel activity"/>
    <property type="evidence" value="ECO:0007669"/>
    <property type="project" value="TreeGrafter"/>
</dbReference>
<feature type="domain" description="Sodium/calcium exchanger membrane region" evidence="6">
    <location>
        <begin position="235"/>
        <end position="375"/>
    </location>
</feature>
<protein>
    <submittedName>
        <fullName evidence="7">Calcium/sodium antiporter</fullName>
    </submittedName>
</protein>
<accession>A0A7J4ITP0</accession>
<sequence>MASLGLFIFVIGLVVLIKGADLFVEAAAKISRLLGVSPFVIGLTLVAIGTSLPELATSITASFSGNPDLIMGTIVGSNIANISFIVAITILLGGAVKVDKKIFESDAFIMFLASILLFYFSLNGVVGFFEGLFFLVAFIAYMALLFKLKPRFEQILDFQQYLKIIYGMGLFLLNLKMYREIVKHGLNPATYRGLLEGDKEDDFEGLFGKKLEKKRTKEFIEQYRSKLISRLLKQLIIFFFAVIGVWLGAKLTVDGAVDIASSLNISEEVIALTAIAVGTSLPELSVSLSSVRKGFDSIFLGNIIGSNTSNILLVLGISAIIRPIQFSLASFVLPLAIMIITTTALMVSIYGDWKISRLEATAFLILYGVFLYLTFFSAAAG</sequence>
<reference evidence="8" key="2">
    <citation type="submission" date="2021-03" db="EMBL/GenBank/DDBJ databases">
        <authorList>
            <person name="Jaffe A."/>
        </authorList>
    </citation>
    <scope>NUCLEOTIDE SEQUENCE</scope>
    <source>
        <strain evidence="8">RIFCSPHIGHO2_01_FULL_GW2011_AR10_43_9</strain>
    </source>
</reference>
<evidence type="ECO:0000256" key="2">
    <source>
        <dbReference type="ARBA" id="ARBA00022692"/>
    </source>
</evidence>
<keyword evidence="2 5" id="KW-0812">Transmembrane</keyword>